<dbReference type="PATRIC" id="fig|1367847.3.peg.1215"/>
<sequence length="162" mass="17083">MAKLTKPITGVPDGEIYPRVIPAGEDCPASLVTYAQSEGAFDPLPDGNMPLTLRADILESPEFQAVFAEMMREAKEAADEALAKVDERSSELEARSSALDLREADLDAREADLAARLAAIEAHPSRDDEAAHQAADEIDAAKGEAAKPKGRAGKAEAGEPSA</sequence>
<feature type="compositionally biased region" description="Basic and acidic residues" evidence="2">
    <location>
        <begin position="123"/>
        <end position="162"/>
    </location>
</feature>
<proteinExistence type="predicted"/>
<dbReference type="EMBL" id="CP006650">
    <property type="protein sequence ID" value="AGT10547.1"/>
    <property type="molecule type" value="Genomic_DNA"/>
</dbReference>
<evidence type="ECO:0000256" key="2">
    <source>
        <dbReference type="SAM" id="MobiDB-lite"/>
    </source>
</evidence>
<accession>S5Y4C6</accession>
<dbReference type="AlphaFoldDB" id="S5Y4C6"/>
<evidence type="ECO:0000256" key="1">
    <source>
        <dbReference type="SAM" id="Coils"/>
    </source>
</evidence>
<name>S5Y4C6_PARAH</name>
<feature type="region of interest" description="Disordered" evidence="2">
    <location>
        <begin position="122"/>
        <end position="162"/>
    </location>
</feature>
<dbReference type="EMBL" id="CP006650">
    <property type="protein sequence ID" value="AGT08345.1"/>
    <property type="molecule type" value="Genomic_DNA"/>
</dbReference>
<dbReference type="Proteomes" id="UP000015480">
    <property type="component" value="Chromosome"/>
</dbReference>
<dbReference type="STRING" id="1367847.JCM7686_1242"/>
<dbReference type="KEGG" id="pami:JCM7686_1242"/>
<dbReference type="OrthoDB" id="8613581at2"/>
<dbReference type="KEGG" id="pami:JCM7686_2635"/>
<dbReference type="RefSeq" id="WP_020949983.1">
    <property type="nucleotide sequence ID" value="NC_022041.1"/>
</dbReference>
<evidence type="ECO:0000313" key="6">
    <source>
        <dbReference type="Proteomes" id="UP000015480"/>
    </source>
</evidence>
<feature type="coiled-coil region" evidence="1">
    <location>
        <begin position="68"/>
        <end position="95"/>
    </location>
</feature>
<keyword evidence="6" id="KW-1185">Reference proteome</keyword>
<reference evidence="5 6" key="1">
    <citation type="journal article" date="2014" name="BMC Genomics">
        <title>Architecture and functions of a multipartite genome of the methylotrophic bacterium Paracoccus aminophilus JCM 7686, containing primary and secondary chromids.</title>
        <authorList>
            <person name="Dziewit L."/>
            <person name="Czarnecki J."/>
            <person name="Wibberg D."/>
            <person name="Radlinska M."/>
            <person name="Mrozek P."/>
            <person name="Szymczak M."/>
            <person name="Schluter A."/>
            <person name="Puhler A."/>
            <person name="Bartosik D."/>
        </authorList>
    </citation>
    <scope>NUCLEOTIDE SEQUENCE [LARGE SCALE GENOMIC DNA]</scope>
    <source>
        <strain evidence="5">JCM 7686</strain>
    </source>
</reference>
<evidence type="ECO:0000313" key="4">
    <source>
        <dbReference type="EMBL" id="AGT10547.1"/>
    </source>
</evidence>
<dbReference type="KEGG" id="pami:JCM7686_2010"/>
<organism evidence="5 6">
    <name type="scientific">Paracoccus aminophilus JCM 7686</name>
    <dbReference type="NCBI Taxonomy" id="1367847"/>
    <lineage>
        <taxon>Bacteria</taxon>
        <taxon>Pseudomonadati</taxon>
        <taxon>Pseudomonadota</taxon>
        <taxon>Alphaproteobacteria</taxon>
        <taxon>Rhodobacterales</taxon>
        <taxon>Paracoccaceae</taxon>
        <taxon>Paracoccus</taxon>
    </lineage>
</organism>
<protein>
    <submittedName>
        <fullName evidence="5">Uncharacterized protein</fullName>
    </submittedName>
</protein>
<evidence type="ECO:0000313" key="3">
    <source>
        <dbReference type="EMBL" id="AGT08345.1"/>
    </source>
</evidence>
<dbReference type="HOGENOM" id="CLU_1633786_0_0_5"/>
<gene>
    <name evidence="3" type="ORF">JCM7686_1242</name>
    <name evidence="4" type="ORF">JCM7686_2010</name>
    <name evidence="5" type="ORF">JCM7686_2635</name>
</gene>
<evidence type="ECO:0000313" key="5">
    <source>
        <dbReference type="EMBL" id="AGT10580.1"/>
    </source>
</evidence>
<dbReference type="EMBL" id="CP006650">
    <property type="protein sequence ID" value="AGT10580.1"/>
    <property type="molecule type" value="Genomic_DNA"/>
</dbReference>
<keyword evidence="1" id="KW-0175">Coiled coil</keyword>